<dbReference type="AlphaFoldDB" id="A0AA41W6F4"/>
<dbReference type="InterPro" id="IPR018392">
    <property type="entry name" value="LysM"/>
</dbReference>
<dbReference type="SMART" id="SM00257">
    <property type="entry name" value="LysM"/>
    <property type="match status" value="3"/>
</dbReference>
<gene>
    <name evidence="4" type="ORF">NAF29_07510</name>
</gene>
<dbReference type="CDD" id="cd00118">
    <property type="entry name" value="LysM"/>
    <property type="match status" value="3"/>
</dbReference>
<name>A0AA41W6F4_9GAMM</name>
<reference evidence="4 5" key="1">
    <citation type="journal article" date="2013" name="Antonie Van Leeuwenhoek">
        <title>Echinimonas agarilytica gen. nov., sp. nov., a new gammaproteobacterium isolated from the sea urchin Strongylocentrotus intermedius.</title>
        <authorList>
            <person name="Nedashkovskaya O.I."/>
            <person name="Stenkova A.M."/>
            <person name="Zhukova N.V."/>
            <person name="Van Trappen S."/>
            <person name="Lee J.S."/>
            <person name="Kim S.B."/>
        </authorList>
    </citation>
    <scope>NUCLEOTIDE SEQUENCE [LARGE SCALE GENOMIC DNA]</scope>
    <source>
        <strain evidence="4 5">KMM 6351</strain>
    </source>
</reference>
<proteinExistence type="inferred from homology"/>
<dbReference type="GO" id="GO:0008932">
    <property type="term" value="F:lytic endotransglycosylase activity"/>
    <property type="evidence" value="ECO:0007669"/>
    <property type="project" value="TreeGrafter"/>
</dbReference>
<evidence type="ECO:0000313" key="4">
    <source>
        <dbReference type="EMBL" id="MCM2679517.1"/>
    </source>
</evidence>
<feature type="domain" description="LysM" evidence="3">
    <location>
        <begin position="445"/>
        <end position="488"/>
    </location>
</feature>
<dbReference type="SUPFAM" id="SSF53955">
    <property type="entry name" value="Lysozyme-like"/>
    <property type="match status" value="1"/>
</dbReference>
<dbReference type="InterPro" id="IPR036779">
    <property type="entry name" value="LysM_dom_sf"/>
</dbReference>
<dbReference type="PANTHER" id="PTHR33734:SF22">
    <property type="entry name" value="MEMBRANE-BOUND LYTIC MUREIN TRANSGLYCOSYLASE D"/>
    <property type="match status" value="1"/>
</dbReference>
<dbReference type="InterPro" id="IPR008258">
    <property type="entry name" value="Transglycosylase_SLT_dom_1"/>
</dbReference>
<dbReference type="EMBL" id="JAMQGP010000003">
    <property type="protein sequence ID" value="MCM2679517.1"/>
    <property type="molecule type" value="Genomic_DNA"/>
</dbReference>
<dbReference type="SUPFAM" id="SSF54106">
    <property type="entry name" value="LysM domain"/>
    <property type="match status" value="3"/>
</dbReference>
<protein>
    <submittedName>
        <fullName evidence="4">LysM peptidoglycan-binding domain-containing protein</fullName>
    </submittedName>
</protein>
<dbReference type="GO" id="GO:0000270">
    <property type="term" value="P:peptidoglycan metabolic process"/>
    <property type="evidence" value="ECO:0007669"/>
    <property type="project" value="InterPro"/>
</dbReference>
<dbReference type="GO" id="GO:0016020">
    <property type="term" value="C:membrane"/>
    <property type="evidence" value="ECO:0007669"/>
    <property type="project" value="InterPro"/>
</dbReference>
<keyword evidence="5" id="KW-1185">Reference proteome</keyword>
<sequence>MRFYKIISAVVVCLVVLSGCQTTQQSDMAEAKPITPVPSTLVEAIVDQPSPEEIYLWHRIRAGFSLPEVDQKSVNHERKRYLRHKDVLAEINRRSADYLYLIVEALDQQGMPLELALLPFVESGFDPYAYSHGGAVGLWQFMPATGKRFGLQQDWWFEGRRDIVQSTQAAVEYLTYLNDMFDGDWMLAIAAYNSGEGRVQRAVRANKKAGKPADFFSLKLPAETRAYVPRLLAISDIVRNAERYGLELPSLTNAPRVIPTNVGGQIELAVISELSGVPSARIAELNPGFNRWATSPTGEHAVLIPLENQQQLTEGLAQLPTKQRVSWQRYQVKSGDSLGKIAQQHHTTVKVLMTSNDLNNHLIRKGQHLMIPLGDNARLPPVRAGEAKPIKYQVKSGDSLWLIAKKHGVKYQDISRWNALSSTTLRPGQSLDIYTKTPQKEVRTVKYRVRSGDSLSVIAKRFDVTINALKQWNGLNSDRLRAGQNLTIKVDINRG</sequence>
<dbReference type="InterPro" id="IPR023346">
    <property type="entry name" value="Lysozyme-like_dom_sf"/>
</dbReference>
<dbReference type="PANTHER" id="PTHR33734">
    <property type="entry name" value="LYSM DOMAIN-CONTAINING GPI-ANCHORED PROTEIN 2"/>
    <property type="match status" value="1"/>
</dbReference>
<evidence type="ECO:0000256" key="2">
    <source>
        <dbReference type="SAM" id="SignalP"/>
    </source>
</evidence>
<dbReference type="Pfam" id="PF01464">
    <property type="entry name" value="SLT"/>
    <property type="match status" value="1"/>
</dbReference>
<accession>A0AA41W6F4</accession>
<dbReference type="CDD" id="cd16894">
    <property type="entry name" value="MltD-like"/>
    <property type="match status" value="1"/>
</dbReference>
<dbReference type="Gene3D" id="3.10.350.10">
    <property type="entry name" value="LysM domain"/>
    <property type="match status" value="3"/>
</dbReference>
<keyword evidence="2" id="KW-0732">Signal</keyword>
<dbReference type="RefSeq" id="WP_251260966.1">
    <property type="nucleotide sequence ID" value="NZ_JAMQGP010000003.1"/>
</dbReference>
<feature type="signal peptide" evidence="2">
    <location>
        <begin position="1"/>
        <end position="23"/>
    </location>
</feature>
<feature type="chain" id="PRO_5041210450" evidence="2">
    <location>
        <begin position="24"/>
        <end position="495"/>
    </location>
</feature>
<evidence type="ECO:0000313" key="5">
    <source>
        <dbReference type="Proteomes" id="UP001165393"/>
    </source>
</evidence>
<evidence type="ECO:0000256" key="1">
    <source>
        <dbReference type="ARBA" id="ARBA00007734"/>
    </source>
</evidence>
<dbReference type="Proteomes" id="UP001165393">
    <property type="component" value="Unassembled WGS sequence"/>
</dbReference>
<evidence type="ECO:0000259" key="3">
    <source>
        <dbReference type="PROSITE" id="PS51782"/>
    </source>
</evidence>
<feature type="domain" description="LysM" evidence="3">
    <location>
        <begin position="390"/>
        <end position="433"/>
    </location>
</feature>
<comment type="caution">
    <text evidence="4">The sequence shown here is derived from an EMBL/GenBank/DDBJ whole genome shotgun (WGS) entry which is preliminary data.</text>
</comment>
<comment type="similarity">
    <text evidence="1">Belongs to the transglycosylase Slt family.</text>
</comment>
<dbReference type="Gene3D" id="1.10.530.10">
    <property type="match status" value="1"/>
</dbReference>
<dbReference type="InterPro" id="IPR000189">
    <property type="entry name" value="Transglyc_AS"/>
</dbReference>
<organism evidence="4 5">
    <name type="scientific">Echinimonas agarilytica</name>
    <dbReference type="NCBI Taxonomy" id="1215918"/>
    <lineage>
        <taxon>Bacteria</taxon>
        <taxon>Pseudomonadati</taxon>
        <taxon>Pseudomonadota</taxon>
        <taxon>Gammaproteobacteria</taxon>
        <taxon>Alteromonadales</taxon>
        <taxon>Echinimonadaceae</taxon>
        <taxon>Echinimonas</taxon>
    </lineage>
</organism>
<dbReference type="PROSITE" id="PS00922">
    <property type="entry name" value="TRANSGLYCOSYLASE"/>
    <property type="match status" value="1"/>
</dbReference>
<dbReference type="PROSITE" id="PS51782">
    <property type="entry name" value="LYSM"/>
    <property type="match status" value="3"/>
</dbReference>
<dbReference type="PROSITE" id="PS51257">
    <property type="entry name" value="PROKAR_LIPOPROTEIN"/>
    <property type="match status" value="1"/>
</dbReference>
<feature type="domain" description="LysM" evidence="3">
    <location>
        <begin position="328"/>
        <end position="371"/>
    </location>
</feature>
<dbReference type="Pfam" id="PF01476">
    <property type="entry name" value="LysM"/>
    <property type="match status" value="3"/>
</dbReference>